<accession>A0A9Y2ING6</accession>
<keyword evidence="2" id="KW-1185">Reference proteome</keyword>
<evidence type="ECO:0008006" key="3">
    <source>
        <dbReference type="Google" id="ProtNLM"/>
    </source>
</evidence>
<dbReference type="Proteomes" id="UP001236014">
    <property type="component" value="Chromosome"/>
</dbReference>
<proteinExistence type="predicted"/>
<protein>
    <recommendedName>
        <fullName evidence="3">DUF4304 domain-containing protein</fullName>
    </recommendedName>
</protein>
<reference evidence="1 2" key="1">
    <citation type="submission" date="2023-06" db="EMBL/GenBank/DDBJ databases">
        <authorList>
            <person name="Oyuntsetseg B."/>
            <person name="Kim S.B."/>
        </authorList>
    </citation>
    <scope>NUCLEOTIDE SEQUENCE [LARGE SCALE GENOMIC DNA]</scope>
    <source>
        <strain evidence="1 2">2-15</strain>
    </source>
</reference>
<dbReference type="KEGG" id="acab:QRX50_21005"/>
<name>A0A9Y2ING6_9PSEU</name>
<organism evidence="1 2">
    <name type="scientific">Amycolatopsis carbonis</name>
    <dbReference type="NCBI Taxonomy" id="715471"/>
    <lineage>
        <taxon>Bacteria</taxon>
        <taxon>Bacillati</taxon>
        <taxon>Actinomycetota</taxon>
        <taxon>Actinomycetes</taxon>
        <taxon>Pseudonocardiales</taxon>
        <taxon>Pseudonocardiaceae</taxon>
        <taxon>Amycolatopsis</taxon>
    </lineage>
</organism>
<evidence type="ECO:0000313" key="2">
    <source>
        <dbReference type="Proteomes" id="UP001236014"/>
    </source>
</evidence>
<sequence>MSGVNVAGPLDDLVKTYVDPVMKEGGFRRLRLRRWWITSPGGNAVFVQIRPYLSEPTVEFHVEVAAFPAVLREYHDERSGSKPVKFEWGLLQTRPKPPDHLSTYPHPGSSLWGVRLDGFDVTGPKLRDHFRDFAIHLWKSFLSLPALAQAAYGGRRADLAILSCYGPDFGKVILEVDEGDPRELEESIDALIAARADRNLLEWLRRRVHARVEGAATCK</sequence>
<dbReference type="EMBL" id="CP127294">
    <property type="protein sequence ID" value="WIX83057.1"/>
    <property type="molecule type" value="Genomic_DNA"/>
</dbReference>
<dbReference type="AlphaFoldDB" id="A0A9Y2ING6"/>
<gene>
    <name evidence="1" type="ORF">QRX50_21005</name>
</gene>
<evidence type="ECO:0000313" key="1">
    <source>
        <dbReference type="EMBL" id="WIX83057.1"/>
    </source>
</evidence>
<dbReference type="RefSeq" id="WP_285973616.1">
    <property type="nucleotide sequence ID" value="NZ_CP127294.1"/>
</dbReference>